<name>A0A7W7T4B1_9PSEU</name>
<evidence type="ECO:0000256" key="1">
    <source>
        <dbReference type="ARBA" id="ARBA00023122"/>
    </source>
</evidence>
<dbReference type="EMBL" id="JACHJS010000001">
    <property type="protein sequence ID" value="MBB4966071.1"/>
    <property type="molecule type" value="Genomic_DNA"/>
</dbReference>
<dbReference type="PROSITE" id="PS51371">
    <property type="entry name" value="CBS"/>
    <property type="match status" value="2"/>
</dbReference>
<dbReference type="PANTHER" id="PTHR43080:SF2">
    <property type="entry name" value="CBS DOMAIN-CONTAINING PROTEIN"/>
    <property type="match status" value="1"/>
</dbReference>
<dbReference type="InterPro" id="IPR051257">
    <property type="entry name" value="Diverse_CBS-Domain"/>
</dbReference>
<dbReference type="AlphaFoldDB" id="A0A7W7T4B1"/>
<feature type="domain" description="CBS" evidence="3">
    <location>
        <begin position="7"/>
        <end position="65"/>
    </location>
</feature>
<sequence>MRVREVMTREAVTVGADTLVRDAGALLAARGFTMLPVVDGFGALVGVFTEADALAHRLPVDPRGLVHGMPPRQRTAPPHTVGGLVSTPPVVATPHADVDEVARRMVEHGARSVPVVDGTRLVGVITLQDLLRAVTRDDRVVAAEVRRRLRRYGGRDRWRVDAVDGRVSIVDELADVGDRHVAAVLAGAVPGVVAVDFPQAGLADAVDHR</sequence>
<evidence type="ECO:0000256" key="2">
    <source>
        <dbReference type="PROSITE-ProRule" id="PRU00703"/>
    </source>
</evidence>
<accession>A0A7W7T4B1</accession>
<reference evidence="4 5" key="1">
    <citation type="submission" date="2020-08" db="EMBL/GenBank/DDBJ databases">
        <title>Sequencing the genomes of 1000 actinobacteria strains.</title>
        <authorList>
            <person name="Klenk H.-P."/>
        </authorList>
    </citation>
    <scope>NUCLEOTIDE SEQUENCE [LARGE SCALE GENOMIC DNA]</scope>
    <source>
        <strain evidence="4 5">DSM 45084</strain>
    </source>
</reference>
<organism evidence="4 5">
    <name type="scientific">Saccharothrix violaceirubra</name>
    <dbReference type="NCBI Taxonomy" id="413306"/>
    <lineage>
        <taxon>Bacteria</taxon>
        <taxon>Bacillati</taxon>
        <taxon>Actinomycetota</taxon>
        <taxon>Actinomycetes</taxon>
        <taxon>Pseudonocardiales</taxon>
        <taxon>Pseudonocardiaceae</taxon>
        <taxon>Saccharothrix</taxon>
    </lineage>
</organism>
<dbReference type="InterPro" id="IPR000644">
    <property type="entry name" value="CBS_dom"/>
</dbReference>
<protein>
    <submittedName>
        <fullName evidence="4">CBS domain-containing protein</fullName>
    </submittedName>
</protein>
<dbReference type="InterPro" id="IPR046342">
    <property type="entry name" value="CBS_dom_sf"/>
</dbReference>
<dbReference type="PANTHER" id="PTHR43080">
    <property type="entry name" value="CBS DOMAIN-CONTAINING PROTEIN CBSX3, MITOCHONDRIAL"/>
    <property type="match status" value="1"/>
</dbReference>
<dbReference type="Gene3D" id="3.10.580.10">
    <property type="entry name" value="CBS-domain"/>
    <property type="match status" value="1"/>
</dbReference>
<comment type="caution">
    <text evidence="4">The sequence shown here is derived from an EMBL/GenBank/DDBJ whole genome shotgun (WGS) entry which is preliminary data.</text>
</comment>
<evidence type="ECO:0000313" key="5">
    <source>
        <dbReference type="Proteomes" id="UP000542674"/>
    </source>
</evidence>
<dbReference type="Pfam" id="PF00571">
    <property type="entry name" value="CBS"/>
    <property type="match status" value="2"/>
</dbReference>
<dbReference type="SUPFAM" id="SSF54631">
    <property type="entry name" value="CBS-domain pair"/>
    <property type="match status" value="1"/>
</dbReference>
<gene>
    <name evidence="4" type="ORF">F4559_003430</name>
</gene>
<proteinExistence type="predicted"/>
<dbReference type="RefSeq" id="WP_184669859.1">
    <property type="nucleotide sequence ID" value="NZ_BAABAI010000019.1"/>
</dbReference>
<keyword evidence="5" id="KW-1185">Reference proteome</keyword>
<dbReference type="SMART" id="SM00116">
    <property type="entry name" value="CBS"/>
    <property type="match status" value="2"/>
</dbReference>
<evidence type="ECO:0000313" key="4">
    <source>
        <dbReference type="EMBL" id="MBB4966071.1"/>
    </source>
</evidence>
<dbReference type="Proteomes" id="UP000542674">
    <property type="component" value="Unassembled WGS sequence"/>
</dbReference>
<feature type="domain" description="CBS" evidence="3">
    <location>
        <begin position="85"/>
        <end position="140"/>
    </location>
</feature>
<keyword evidence="1 2" id="KW-0129">CBS domain</keyword>
<evidence type="ECO:0000259" key="3">
    <source>
        <dbReference type="PROSITE" id="PS51371"/>
    </source>
</evidence>